<organism evidence="2 3">
    <name type="scientific">Planktomarina temperata RCA23</name>
    <dbReference type="NCBI Taxonomy" id="666509"/>
    <lineage>
        <taxon>Bacteria</taxon>
        <taxon>Pseudomonadati</taxon>
        <taxon>Pseudomonadota</taxon>
        <taxon>Alphaproteobacteria</taxon>
        <taxon>Rhodobacterales</taxon>
        <taxon>Paracoccaceae</taxon>
        <taxon>Planktomarina</taxon>
    </lineage>
</organism>
<feature type="domain" description="PIN" evidence="1">
    <location>
        <begin position="2"/>
        <end position="106"/>
    </location>
</feature>
<accession>A0AAN0RJA2</accession>
<keyword evidence="3" id="KW-1185">Reference proteome</keyword>
<dbReference type="PANTHER" id="PTHR34610:SF4">
    <property type="entry name" value="SLL8027 PROTEIN"/>
    <property type="match status" value="1"/>
</dbReference>
<dbReference type="Proteomes" id="UP000028680">
    <property type="component" value="Chromosome"/>
</dbReference>
<dbReference type="PANTHER" id="PTHR34610">
    <property type="entry name" value="SSL7007 PROTEIN"/>
    <property type="match status" value="1"/>
</dbReference>
<evidence type="ECO:0000313" key="2">
    <source>
        <dbReference type="EMBL" id="AII87228.1"/>
    </source>
</evidence>
<gene>
    <name evidence="2" type="ORF">RCA23_c16930</name>
</gene>
<proteinExistence type="predicted"/>
<dbReference type="AlphaFoldDB" id="A0AAN0RJA2"/>
<dbReference type="KEGG" id="ptp:RCA23_c16930"/>
<dbReference type="Pfam" id="PF13470">
    <property type="entry name" value="PIN_3"/>
    <property type="match status" value="1"/>
</dbReference>
<evidence type="ECO:0000313" key="3">
    <source>
        <dbReference type="Proteomes" id="UP000028680"/>
    </source>
</evidence>
<name>A0AAN0RJA2_9RHOB</name>
<dbReference type="InterPro" id="IPR029060">
    <property type="entry name" value="PIN-like_dom_sf"/>
</dbReference>
<dbReference type="EMBL" id="CP003984">
    <property type="protein sequence ID" value="AII87228.1"/>
    <property type="molecule type" value="Genomic_DNA"/>
</dbReference>
<evidence type="ECO:0000259" key="1">
    <source>
        <dbReference type="Pfam" id="PF13470"/>
    </source>
</evidence>
<dbReference type="InterPro" id="IPR002716">
    <property type="entry name" value="PIN_dom"/>
</dbReference>
<reference evidence="2 3" key="1">
    <citation type="journal article" date="2014" name="ISME J.">
        <title>Adaptation of an abundant Roseobacter RCA organism to pelagic systems revealed by genomic and transcriptomic analyses.</title>
        <authorList>
            <person name="Voget S."/>
            <person name="Wemheuer B."/>
            <person name="Brinkhoff T."/>
            <person name="Vollmers J."/>
            <person name="Dietrich S."/>
            <person name="Giebel H.A."/>
            <person name="Beardsley C."/>
            <person name="Sardemann C."/>
            <person name="Bakenhus I."/>
            <person name="Billerbeck S."/>
            <person name="Daniel R."/>
            <person name="Simon M."/>
        </authorList>
    </citation>
    <scope>NUCLEOTIDE SEQUENCE [LARGE SCALE GENOMIC DNA]</scope>
    <source>
        <strain evidence="2 3">RCA23</strain>
    </source>
</reference>
<dbReference type="RefSeq" id="WP_044049973.1">
    <property type="nucleotide sequence ID" value="NZ_CP003984.1"/>
</dbReference>
<dbReference type="InterPro" id="IPR002850">
    <property type="entry name" value="PIN_toxin-like"/>
</dbReference>
<sequence length="177" mass="20227">MRVVFDTCVLVPSFLRAVLLSCARAGYIEPLATPRILEEWRRAAKTPLQRLEAENAVRQFLDDFPEAIRPDPVDLRPFWLPDPGDVHILALAAVHHADTIITHNKKDFPQAELNTYGITQIDPDAQLLQLYKLHGTALMDQLRPVLAEVQSAHPQIPALELWRKAWLPQFGRKFDRL</sequence>
<protein>
    <recommendedName>
        <fullName evidence="1">PIN domain-containing protein</fullName>
    </recommendedName>
</protein>
<dbReference type="SUPFAM" id="SSF88723">
    <property type="entry name" value="PIN domain-like"/>
    <property type="match status" value="1"/>
</dbReference>